<dbReference type="GO" id="GO:0000422">
    <property type="term" value="P:autophagy of mitochondrion"/>
    <property type="evidence" value="ECO:0007669"/>
    <property type="project" value="TreeGrafter"/>
</dbReference>
<comment type="caution">
    <text evidence="12">The sequence shown here is derived from an EMBL/GenBank/DDBJ whole genome shotgun (WGS) entry which is preliminary data.</text>
</comment>
<comment type="function">
    <text evidence="10">Phospholipid scramblase involved in autophagy. Cycles between the preautophagosomal structure/phagophore assembly site (PAS) and the cytoplasmic vesicle pool and supplies membrane for the growing autophagosome. Lipid scramblase activity plays a key role in preautophagosomal structure/phagophore assembly by distributing the phospholipids that arrive through ATG2 from the cytoplasmic to the luminal leaflet of the bilayer, thereby driving autophagosomal membrane expansion.</text>
</comment>
<organism evidence="12 13">
    <name type="scientific">Owenia fusiformis</name>
    <name type="common">Polychaete worm</name>
    <dbReference type="NCBI Taxonomy" id="6347"/>
    <lineage>
        <taxon>Eukaryota</taxon>
        <taxon>Metazoa</taxon>
        <taxon>Spiralia</taxon>
        <taxon>Lophotrochozoa</taxon>
        <taxon>Annelida</taxon>
        <taxon>Polychaeta</taxon>
        <taxon>Sedentaria</taxon>
        <taxon>Canalipalpata</taxon>
        <taxon>Sabellida</taxon>
        <taxon>Oweniida</taxon>
        <taxon>Oweniidae</taxon>
        <taxon>Owenia</taxon>
    </lineage>
</organism>
<evidence type="ECO:0000313" key="13">
    <source>
        <dbReference type="Proteomes" id="UP000749559"/>
    </source>
</evidence>
<keyword evidence="8 10" id="KW-0445">Lipid transport</keyword>
<protein>
    <recommendedName>
        <fullName evidence="3 10">Autophagy-related protein 9</fullName>
    </recommendedName>
</protein>
<keyword evidence="5 10" id="KW-0812">Transmembrane</keyword>
<feature type="transmembrane region" description="Helical" evidence="10">
    <location>
        <begin position="397"/>
        <end position="415"/>
    </location>
</feature>
<sequence length="901" mass="101939">MTEYQTGYQALGSFYDEDNDSPPVENIIHVVQDSHKSRWNHIENLDEFFTRVYQYHQRSGFACMAVADALQLIQFLFVVLFSVFLMNCVKYDVLFGDKVYDTTHKVTIPEAVVPFDQCVHSLPPILVICLIVAGAFWALRLIKVIYNVSKYYEIRCFYMTALKLSVDDMANMTWHEVQTCMRNVQKELQMCIHKSDLTELDIYHRILRFKNYEIAMVNKSLLSLKYRVPFIGEYAFLSTGLKYNLEMILFWGPYAPFESYWHLKPDFKNIHKRKDLADELSKKIMWYGVINLVLSPLIFLWQILYSFFRYAEVLKREPNLLGARRWSLYARLYLRHYNELDHEFDARLNRGHKCASRYMSIFTSPMIVVIAKFVAFFAGSILAVLVILTVIDEDVLAVEHVLSTMTILGVVVAICKSMIPDENMVWCPETLMTNVLAQVHYIPDSWKGNAHTFKVRDEFAQVFQYKAVYLLEELLSPLITPLVLLCDIRHKAQDIVDFYRNFTVEVTGVGDVCSFAQMDVRKHGNPQWVEEGETQANQKQQGEDGKTELSLMHFHLTNPEWKPPADCSLFLNNIKTNVQKDALAMTTLQAMQTDNPLVNSLHSMSSMGGGYNSIVCSVLQPNLAAGGVDRANLASVMSPPISVTHQGAALGSSMRNAQPRLRGGVSKTEGPLQGSGGGMLTSVNDQVTVSQIPGGSSIYASAIGSPTGGSPLVASNVNIKHNEGALEMLSTEMSFSALYMHGLHNRRLHGGQYESLDDYHARRIWQRQDSSNMPSILETNEHSNQGQADQGQGHPGQSHLGQSHQGQRNLGQSHQGHAEISQGHNRLTQDQIQPSQDEYFQTQTYQGQGQRPQLQLPLLKSNTVEDPDQEPTFIPPHLEPLESINFVPNSEDTSSRLTKSS</sequence>
<keyword evidence="6 10" id="KW-1133">Transmembrane helix</keyword>
<feature type="transmembrane region" description="Helical" evidence="10">
    <location>
        <begin position="366"/>
        <end position="391"/>
    </location>
</feature>
<dbReference type="GO" id="GO:0061709">
    <property type="term" value="P:reticulophagy"/>
    <property type="evidence" value="ECO:0007669"/>
    <property type="project" value="TreeGrafter"/>
</dbReference>
<feature type="compositionally biased region" description="Polar residues" evidence="11">
    <location>
        <begin position="774"/>
        <end position="789"/>
    </location>
</feature>
<feature type="region of interest" description="Disordered" evidence="11">
    <location>
        <begin position="660"/>
        <end position="681"/>
    </location>
</feature>
<feature type="region of interest" description="Disordered" evidence="11">
    <location>
        <begin position="882"/>
        <end position="901"/>
    </location>
</feature>
<dbReference type="AlphaFoldDB" id="A0A8J1TW14"/>
<dbReference type="Pfam" id="PF04109">
    <property type="entry name" value="ATG9"/>
    <property type="match status" value="1"/>
</dbReference>
<dbReference type="PANTHER" id="PTHR13038">
    <property type="entry name" value="APG9 AUTOPHAGY 9"/>
    <property type="match status" value="1"/>
</dbReference>
<evidence type="ECO:0000256" key="8">
    <source>
        <dbReference type="ARBA" id="ARBA00023055"/>
    </source>
</evidence>
<dbReference type="GO" id="GO:0034497">
    <property type="term" value="P:protein localization to phagophore assembly site"/>
    <property type="evidence" value="ECO:0007669"/>
    <property type="project" value="TreeGrafter"/>
</dbReference>
<evidence type="ECO:0000256" key="9">
    <source>
        <dbReference type="ARBA" id="ARBA00023136"/>
    </source>
</evidence>
<dbReference type="PANTHER" id="PTHR13038:SF10">
    <property type="entry name" value="AUTOPHAGY-RELATED PROTEIN 9"/>
    <property type="match status" value="1"/>
</dbReference>
<dbReference type="Proteomes" id="UP000749559">
    <property type="component" value="Unassembled WGS sequence"/>
</dbReference>
<dbReference type="GO" id="GO:0034727">
    <property type="term" value="P:piecemeal microautophagy of the nucleus"/>
    <property type="evidence" value="ECO:0007669"/>
    <property type="project" value="TreeGrafter"/>
</dbReference>
<feature type="transmembrane region" description="Helical" evidence="10">
    <location>
        <begin position="61"/>
        <end position="85"/>
    </location>
</feature>
<gene>
    <name evidence="12" type="ORF">OFUS_LOCUS15117</name>
</gene>
<dbReference type="GO" id="GO:0034045">
    <property type="term" value="C:phagophore assembly site membrane"/>
    <property type="evidence" value="ECO:0007669"/>
    <property type="project" value="UniProtKB-SubCell"/>
</dbReference>
<keyword evidence="4 10" id="KW-0813">Transport</keyword>
<accession>A0A8J1TW14</accession>
<dbReference type="EMBL" id="CAIIXF020000007">
    <property type="protein sequence ID" value="CAH1789825.1"/>
    <property type="molecule type" value="Genomic_DNA"/>
</dbReference>
<evidence type="ECO:0000256" key="10">
    <source>
        <dbReference type="RuleBase" id="RU364027"/>
    </source>
</evidence>
<keyword evidence="13" id="KW-1185">Reference proteome</keyword>
<evidence type="ECO:0000256" key="2">
    <source>
        <dbReference type="ARBA" id="ARBA00006185"/>
    </source>
</evidence>
<name>A0A8J1TW14_OWEFU</name>
<reference evidence="12" key="1">
    <citation type="submission" date="2022-03" db="EMBL/GenBank/DDBJ databases">
        <authorList>
            <person name="Martin C."/>
        </authorList>
    </citation>
    <scope>NUCLEOTIDE SEQUENCE</scope>
</reference>
<evidence type="ECO:0000256" key="11">
    <source>
        <dbReference type="SAM" id="MobiDB-lite"/>
    </source>
</evidence>
<feature type="transmembrane region" description="Helical" evidence="10">
    <location>
        <begin position="122"/>
        <end position="142"/>
    </location>
</feature>
<evidence type="ECO:0000256" key="6">
    <source>
        <dbReference type="ARBA" id="ARBA00022989"/>
    </source>
</evidence>
<dbReference type="OrthoDB" id="2020634at2759"/>
<feature type="region of interest" description="Disordered" evidence="11">
    <location>
        <begin position="774"/>
        <end position="825"/>
    </location>
</feature>
<feature type="compositionally biased region" description="Polar residues" evidence="11">
    <location>
        <begin position="886"/>
        <end position="901"/>
    </location>
</feature>
<evidence type="ECO:0000313" key="12">
    <source>
        <dbReference type="EMBL" id="CAH1789825.1"/>
    </source>
</evidence>
<dbReference type="InterPro" id="IPR007241">
    <property type="entry name" value="Autophagy-rel_prot_9"/>
</dbReference>
<evidence type="ECO:0000256" key="7">
    <source>
        <dbReference type="ARBA" id="ARBA00023006"/>
    </source>
</evidence>
<comment type="similarity">
    <text evidence="2 10">Belongs to the ATG9 family.</text>
</comment>
<evidence type="ECO:0000256" key="5">
    <source>
        <dbReference type="ARBA" id="ARBA00022692"/>
    </source>
</evidence>
<evidence type="ECO:0000256" key="3">
    <source>
        <dbReference type="ARBA" id="ARBA00018074"/>
    </source>
</evidence>
<feature type="compositionally biased region" description="Low complexity" evidence="11">
    <location>
        <begin position="790"/>
        <end position="807"/>
    </location>
</feature>
<feature type="transmembrane region" description="Helical" evidence="10">
    <location>
        <begin position="284"/>
        <end position="308"/>
    </location>
</feature>
<keyword evidence="9 10" id="KW-0472">Membrane</keyword>
<evidence type="ECO:0000256" key="4">
    <source>
        <dbReference type="ARBA" id="ARBA00022448"/>
    </source>
</evidence>
<comment type="subcellular location">
    <subcellularLocation>
        <location evidence="1 10">Preautophagosomal structure membrane</location>
        <topology evidence="1 10">Multi-pass membrane protein</topology>
    </subcellularLocation>
</comment>
<proteinExistence type="inferred from homology"/>
<keyword evidence="7 10" id="KW-0072">Autophagy</keyword>
<dbReference type="GO" id="GO:0005776">
    <property type="term" value="C:autophagosome"/>
    <property type="evidence" value="ECO:0007669"/>
    <property type="project" value="TreeGrafter"/>
</dbReference>
<dbReference type="GO" id="GO:0006869">
    <property type="term" value="P:lipid transport"/>
    <property type="evidence" value="ECO:0007669"/>
    <property type="project" value="UniProtKB-KW"/>
</dbReference>
<evidence type="ECO:0000256" key="1">
    <source>
        <dbReference type="ARBA" id="ARBA00004511"/>
    </source>
</evidence>